<accession>A0A5B7E6Z0</accession>
<evidence type="ECO:0000313" key="3">
    <source>
        <dbReference type="Proteomes" id="UP000324222"/>
    </source>
</evidence>
<gene>
    <name evidence="2" type="ORF">E2C01_022192</name>
</gene>
<organism evidence="2 3">
    <name type="scientific">Portunus trituberculatus</name>
    <name type="common">Swimming crab</name>
    <name type="synonym">Neptunus trituberculatus</name>
    <dbReference type="NCBI Taxonomy" id="210409"/>
    <lineage>
        <taxon>Eukaryota</taxon>
        <taxon>Metazoa</taxon>
        <taxon>Ecdysozoa</taxon>
        <taxon>Arthropoda</taxon>
        <taxon>Crustacea</taxon>
        <taxon>Multicrustacea</taxon>
        <taxon>Malacostraca</taxon>
        <taxon>Eumalacostraca</taxon>
        <taxon>Eucarida</taxon>
        <taxon>Decapoda</taxon>
        <taxon>Pleocyemata</taxon>
        <taxon>Brachyura</taxon>
        <taxon>Eubrachyura</taxon>
        <taxon>Portunoidea</taxon>
        <taxon>Portunidae</taxon>
        <taxon>Portuninae</taxon>
        <taxon>Portunus</taxon>
    </lineage>
</organism>
<sequence length="106" mass="11645">MSGRPSHPSPQHPSPHPCTPAAPPTSPILYSPLHHSLLFTQHPHLPQHPLPYPSTSIILLSTSLPFLSPSFISYFLYSSLHSSHLYFSLDVAPHLAFHLHCPSTSA</sequence>
<protein>
    <submittedName>
        <fullName evidence="2">Uncharacterized protein</fullName>
    </submittedName>
</protein>
<comment type="caution">
    <text evidence="2">The sequence shown here is derived from an EMBL/GenBank/DDBJ whole genome shotgun (WGS) entry which is preliminary data.</text>
</comment>
<dbReference type="AlphaFoldDB" id="A0A5B7E6Z0"/>
<name>A0A5B7E6Z0_PORTR</name>
<evidence type="ECO:0000313" key="2">
    <source>
        <dbReference type="EMBL" id="MPC28976.1"/>
    </source>
</evidence>
<feature type="compositionally biased region" description="Pro residues" evidence="1">
    <location>
        <begin position="7"/>
        <end position="26"/>
    </location>
</feature>
<evidence type="ECO:0000256" key="1">
    <source>
        <dbReference type="SAM" id="MobiDB-lite"/>
    </source>
</evidence>
<dbReference type="EMBL" id="VSRR010001996">
    <property type="protein sequence ID" value="MPC28976.1"/>
    <property type="molecule type" value="Genomic_DNA"/>
</dbReference>
<reference evidence="2 3" key="1">
    <citation type="submission" date="2019-05" db="EMBL/GenBank/DDBJ databases">
        <title>Another draft genome of Portunus trituberculatus and its Hox gene families provides insights of decapod evolution.</title>
        <authorList>
            <person name="Jeong J.-H."/>
            <person name="Song I."/>
            <person name="Kim S."/>
            <person name="Choi T."/>
            <person name="Kim D."/>
            <person name="Ryu S."/>
            <person name="Kim W."/>
        </authorList>
    </citation>
    <scope>NUCLEOTIDE SEQUENCE [LARGE SCALE GENOMIC DNA]</scope>
    <source>
        <tissue evidence="2">Muscle</tissue>
    </source>
</reference>
<keyword evidence="3" id="KW-1185">Reference proteome</keyword>
<proteinExistence type="predicted"/>
<feature type="region of interest" description="Disordered" evidence="1">
    <location>
        <begin position="1"/>
        <end position="27"/>
    </location>
</feature>
<dbReference type="Proteomes" id="UP000324222">
    <property type="component" value="Unassembled WGS sequence"/>
</dbReference>